<dbReference type="InterPro" id="IPR036217">
    <property type="entry name" value="MethylDNA_cys_MeTrfase_DNAb"/>
</dbReference>
<evidence type="ECO:0000256" key="1">
    <source>
        <dbReference type="ARBA" id="ARBA00001286"/>
    </source>
</evidence>
<evidence type="ECO:0000256" key="4">
    <source>
        <dbReference type="ARBA" id="ARBA00022603"/>
    </source>
</evidence>
<dbReference type="InterPro" id="IPR014048">
    <property type="entry name" value="MethylDNA_cys_MeTrfase_DNA-bd"/>
</dbReference>
<dbReference type="PROSITE" id="PS00374">
    <property type="entry name" value="MGMT"/>
    <property type="match status" value="1"/>
</dbReference>
<evidence type="ECO:0000256" key="6">
    <source>
        <dbReference type="ARBA" id="ARBA00022763"/>
    </source>
</evidence>
<dbReference type="GO" id="GO:0003700">
    <property type="term" value="F:DNA-binding transcription factor activity"/>
    <property type="evidence" value="ECO:0007669"/>
    <property type="project" value="InterPro"/>
</dbReference>
<dbReference type="AlphaFoldDB" id="A0A369W1L9"/>
<dbReference type="EC" id="2.1.1.63" evidence="3"/>
<organism evidence="10 11">
    <name type="scientific">Pelagibacterium lacus</name>
    <dbReference type="NCBI Taxonomy" id="2282655"/>
    <lineage>
        <taxon>Bacteria</taxon>
        <taxon>Pseudomonadati</taxon>
        <taxon>Pseudomonadota</taxon>
        <taxon>Alphaproteobacteria</taxon>
        <taxon>Hyphomicrobiales</taxon>
        <taxon>Devosiaceae</taxon>
        <taxon>Pelagibacterium</taxon>
    </lineage>
</organism>
<evidence type="ECO:0000313" key="10">
    <source>
        <dbReference type="EMBL" id="RDE08576.1"/>
    </source>
</evidence>
<evidence type="ECO:0000256" key="8">
    <source>
        <dbReference type="ARBA" id="ARBA00049348"/>
    </source>
</evidence>
<evidence type="ECO:0000259" key="9">
    <source>
        <dbReference type="PROSITE" id="PS01124"/>
    </source>
</evidence>
<dbReference type="PROSITE" id="PS01124">
    <property type="entry name" value="HTH_ARAC_FAMILY_2"/>
    <property type="match status" value="1"/>
</dbReference>
<dbReference type="SMART" id="SM00342">
    <property type="entry name" value="HTH_ARAC"/>
    <property type="match status" value="1"/>
</dbReference>
<keyword evidence="7" id="KW-0234">DNA repair</keyword>
<evidence type="ECO:0000256" key="2">
    <source>
        <dbReference type="ARBA" id="ARBA00008711"/>
    </source>
</evidence>
<protein>
    <recommendedName>
        <fullName evidence="3">methylated-DNA--[protein]-cysteine S-methyltransferase</fullName>
        <ecNumber evidence="3">2.1.1.63</ecNumber>
    </recommendedName>
</protein>
<keyword evidence="4 10" id="KW-0489">Methyltransferase</keyword>
<dbReference type="GO" id="GO:0006281">
    <property type="term" value="P:DNA repair"/>
    <property type="evidence" value="ECO:0007669"/>
    <property type="project" value="UniProtKB-KW"/>
</dbReference>
<dbReference type="InterPro" id="IPR036631">
    <property type="entry name" value="MGMT_N_sf"/>
</dbReference>
<dbReference type="SUPFAM" id="SSF46767">
    <property type="entry name" value="Methylated DNA-protein cysteine methyltransferase, C-terminal domain"/>
    <property type="match status" value="1"/>
</dbReference>
<dbReference type="NCBIfam" id="TIGR00589">
    <property type="entry name" value="ogt"/>
    <property type="match status" value="1"/>
</dbReference>
<dbReference type="FunFam" id="1.10.10.10:FF:000214">
    <property type="entry name" value="Methylated-DNA--protein-cysteine methyltransferase"/>
    <property type="match status" value="1"/>
</dbReference>
<evidence type="ECO:0000256" key="3">
    <source>
        <dbReference type="ARBA" id="ARBA00011918"/>
    </source>
</evidence>
<keyword evidence="6" id="KW-0227">DNA damage</keyword>
<keyword evidence="5 10" id="KW-0808">Transferase</keyword>
<dbReference type="Pfam" id="PF12833">
    <property type="entry name" value="HTH_18"/>
    <property type="match status" value="1"/>
</dbReference>
<dbReference type="PANTHER" id="PTHR10815">
    <property type="entry name" value="METHYLATED-DNA--PROTEIN-CYSTEINE METHYLTRANSFERASE"/>
    <property type="match status" value="1"/>
</dbReference>
<name>A0A369W1L9_9HYPH</name>
<reference evidence="11" key="1">
    <citation type="submission" date="2018-07" db="EMBL/GenBank/DDBJ databases">
        <authorList>
            <person name="Liu B.-T."/>
            <person name="Du Z."/>
        </authorList>
    </citation>
    <scope>NUCLEOTIDE SEQUENCE [LARGE SCALE GENOMIC DNA]</scope>
    <source>
        <strain evidence="11">XYN52</strain>
    </source>
</reference>
<dbReference type="Gene3D" id="1.10.10.10">
    <property type="entry name" value="Winged helix-like DNA-binding domain superfamily/Winged helix DNA-binding domain"/>
    <property type="match status" value="1"/>
</dbReference>
<dbReference type="Gene3D" id="3.30.160.70">
    <property type="entry name" value="Methylated DNA-protein cysteine methyltransferase domain"/>
    <property type="match status" value="1"/>
</dbReference>
<sequence>MNANASLTAPSVPADPNGADIDYRTIARAIEYLSTPGSGDIAGLAHALSMSERQLVELFRRWCGLSPKSFAQAVALDHARKLLRDNLSVLDTTYEVGLSGPSRLHDLFVAYDAVPPGIYRAQGAGLDVTWGYAPSPFGVVCLMTTQYGVAGIAFAEEWDDANAFEDLARRWPNAAFRRDDAAIAPVARRIFDPAQWDPEQPVRLVMIGSQFEIKVWETLLKVPPGRAATYGEVARAVGRPNAARAIGRAVGRNPISFVVPCHRIVGSTGALTGYHWGIARKRAILGWEAGLVAQQ</sequence>
<comment type="catalytic activity">
    <reaction evidence="8">
        <text>a 6-O-methyl-2'-deoxyguanosine in DNA + L-cysteinyl-[protein] = S-methyl-L-cysteinyl-[protein] + a 2'-deoxyguanosine in DNA</text>
        <dbReference type="Rhea" id="RHEA:24000"/>
        <dbReference type="Rhea" id="RHEA-COMP:10131"/>
        <dbReference type="Rhea" id="RHEA-COMP:10132"/>
        <dbReference type="Rhea" id="RHEA-COMP:11367"/>
        <dbReference type="Rhea" id="RHEA-COMP:11368"/>
        <dbReference type="ChEBI" id="CHEBI:29950"/>
        <dbReference type="ChEBI" id="CHEBI:82612"/>
        <dbReference type="ChEBI" id="CHEBI:85445"/>
        <dbReference type="ChEBI" id="CHEBI:85448"/>
        <dbReference type="EC" id="2.1.1.63"/>
    </reaction>
</comment>
<dbReference type="PANTHER" id="PTHR10815:SF13">
    <property type="entry name" value="METHYLATED-DNA--PROTEIN-CYSTEINE METHYLTRANSFERASE"/>
    <property type="match status" value="1"/>
</dbReference>
<dbReference type="GO" id="GO:0003908">
    <property type="term" value="F:methylated-DNA-[protein]-cysteine S-methyltransferase activity"/>
    <property type="evidence" value="ECO:0007669"/>
    <property type="project" value="UniProtKB-EC"/>
</dbReference>
<evidence type="ECO:0000313" key="11">
    <source>
        <dbReference type="Proteomes" id="UP000253759"/>
    </source>
</evidence>
<dbReference type="GO" id="GO:0043565">
    <property type="term" value="F:sequence-specific DNA binding"/>
    <property type="evidence" value="ECO:0007669"/>
    <property type="project" value="InterPro"/>
</dbReference>
<feature type="domain" description="HTH araC/xylS-type" evidence="9">
    <location>
        <begin position="23"/>
        <end position="122"/>
    </location>
</feature>
<dbReference type="Gene3D" id="1.10.10.60">
    <property type="entry name" value="Homeodomain-like"/>
    <property type="match status" value="1"/>
</dbReference>
<gene>
    <name evidence="10" type="ORF">DVH29_11090</name>
</gene>
<dbReference type="EMBL" id="QQNH01000015">
    <property type="protein sequence ID" value="RDE08576.1"/>
    <property type="molecule type" value="Genomic_DNA"/>
</dbReference>
<keyword evidence="11" id="KW-1185">Reference proteome</keyword>
<dbReference type="CDD" id="cd06445">
    <property type="entry name" value="ATase"/>
    <property type="match status" value="1"/>
</dbReference>
<dbReference type="InterPro" id="IPR018060">
    <property type="entry name" value="HTH_AraC"/>
</dbReference>
<dbReference type="Proteomes" id="UP000253759">
    <property type="component" value="Unassembled WGS sequence"/>
</dbReference>
<proteinExistence type="inferred from homology"/>
<dbReference type="InterPro" id="IPR001497">
    <property type="entry name" value="MethylDNA_cys_MeTrfase_AS"/>
</dbReference>
<comment type="caution">
    <text evidence="10">The sequence shown here is derived from an EMBL/GenBank/DDBJ whole genome shotgun (WGS) entry which is preliminary data.</text>
</comment>
<dbReference type="InterPro" id="IPR036388">
    <property type="entry name" value="WH-like_DNA-bd_sf"/>
</dbReference>
<dbReference type="GO" id="GO:0032259">
    <property type="term" value="P:methylation"/>
    <property type="evidence" value="ECO:0007669"/>
    <property type="project" value="UniProtKB-KW"/>
</dbReference>
<dbReference type="OrthoDB" id="9802228at2"/>
<evidence type="ECO:0000256" key="5">
    <source>
        <dbReference type="ARBA" id="ARBA00022679"/>
    </source>
</evidence>
<comment type="catalytic activity">
    <reaction evidence="1">
        <text>a 4-O-methyl-thymidine in DNA + L-cysteinyl-[protein] = a thymidine in DNA + S-methyl-L-cysteinyl-[protein]</text>
        <dbReference type="Rhea" id="RHEA:53428"/>
        <dbReference type="Rhea" id="RHEA-COMP:10131"/>
        <dbReference type="Rhea" id="RHEA-COMP:10132"/>
        <dbReference type="Rhea" id="RHEA-COMP:13555"/>
        <dbReference type="Rhea" id="RHEA-COMP:13556"/>
        <dbReference type="ChEBI" id="CHEBI:29950"/>
        <dbReference type="ChEBI" id="CHEBI:82612"/>
        <dbReference type="ChEBI" id="CHEBI:137386"/>
        <dbReference type="ChEBI" id="CHEBI:137387"/>
        <dbReference type="EC" id="2.1.1.63"/>
    </reaction>
</comment>
<dbReference type="SUPFAM" id="SSF53155">
    <property type="entry name" value="Methylated DNA-protein cysteine methyltransferase domain"/>
    <property type="match status" value="1"/>
</dbReference>
<evidence type="ECO:0000256" key="7">
    <source>
        <dbReference type="ARBA" id="ARBA00023204"/>
    </source>
</evidence>
<dbReference type="Pfam" id="PF01035">
    <property type="entry name" value="DNA_binding_1"/>
    <property type="match status" value="1"/>
</dbReference>
<comment type="similarity">
    <text evidence="2">Belongs to the MGMT family.</text>
</comment>
<accession>A0A369W1L9</accession>